<dbReference type="PRINTS" id="PR00411">
    <property type="entry name" value="PNDRDTASEI"/>
</dbReference>
<keyword evidence="9 11" id="KW-0676">Redox-active center</keyword>
<protein>
    <recommendedName>
        <fullName evidence="12">Glutathione reductase</fullName>
        <shortName evidence="12">GRase</shortName>
        <ecNumber evidence="12">1.8.1.7</ecNumber>
    </recommendedName>
</protein>
<dbReference type="InterPro" id="IPR046952">
    <property type="entry name" value="GSHR/TRXR-like"/>
</dbReference>
<keyword evidence="17" id="KW-1185">Reference proteome</keyword>
<evidence type="ECO:0000256" key="13">
    <source>
        <dbReference type="SAM" id="MobiDB-lite"/>
    </source>
</evidence>
<evidence type="ECO:0000256" key="3">
    <source>
        <dbReference type="ARBA" id="ARBA00011738"/>
    </source>
</evidence>
<comment type="caution">
    <text evidence="16">The sequence shown here is derived from an EMBL/GenBank/DDBJ whole genome shotgun (WGS) entry which is preliminary data.</text>
</comment>
<name>A0ABU0LMN3_9HYPH</name>
<comment type="cofactor">
    <cofactor evidence="1 12">
        <name>FAD</name>
        <dbReference type="ChEBI" id="CHEBI:57692"/>
    </cofactor>
</comment>
<reference evidence="16 17" key="1">
    <citation type="submission" date="2023-07" db="EMBL/GenBank/DDBJ databases">
        <title>Genomic Encyclopedia of Type Strains, Phase IV (KMG-IV): sequencing the most valuable type-strain genomes for metagenomic binning, comparative biology and taxonomic classification.</title>
        <authorList>
            <person name="Goeker M."/>
        </authorList>
    </citation>
    <scope>NUCLEOTIDE SEQUENCE [LARGE SCALE GENOMIC DNA]</scope>
    <source>
        <strain evidence="16 17">DSM 15561</strain>
    </source>
</reference>
<dbReference type="InterPro" id="IPR001100">
    <property type="entry name" value="Pyr_nuc-diS_OxRdtase"/>
</dbReference>
<dbReference type="Pfam" id="PF07992">
    <property type="entry name" value="Pyr_redox_2"/>
    <property type="match status" value="1"/>
</dbReference>
<evidence type="ECO:0000256" key="6">
    <source>
        <dbReference type="ARBA" id="ARBA00022857"/>
    </source>
</evidence>
<keyword evidence="6 12" id="KW-0521">NADP</keyword>
<evidence type="ECO:0000256" key="1">
    <source>
        <dbReference type="ARBA" id="ARBA00001974"/>
    </source>
</evidence>
<dbReference type="InterPro" id="IPR012999">
    <property type="entry name" value="Pyr_OxRdtase_I_AS"/>
</dbReference>
<dbReference type="Gene3D" id="3.50.50.60">
    <property type="entry name" value="FAD/NAD(P)-binding domain"/>
    <property type="match status" value="2"/>
</dbReference>
<gene>
    <name evidence="16" type="ORF">QOZ99_000845</name>
</gene>
<proteinExistence type="inferred from homology"/>
<keyword evidence="7 11" id="KW-0560">Oxidoreductase</keyword>
<dbReference type="SUPFAM" id="SSF55424">
    <property type="entry name" value="FAD/NAD-linked reductases, dimerisation (C-terminal) domain"/>
    <property type="match status" value="1"/>
</dbReference>
<evidence type="ECO:0000256" key="12">
    <source>
        <dbReference type="RuleBase" id="RU365040"/>
    </source>
</evidence>
<keyword evidence="5 11" id="KW-0274">FAD</keyword>
<comment type="function">
    <text evidence="12">Catalyzes the reduction of glutathione disulfide (GSSG) to reduced glutathione (GSH).</text>
</comment>
<organism evidence="16 17">
    <name type="scientific">Ancylobacter amanitiformis</name>
    <dbReference type="NCBI Taxonomy" id="217069"/>
    <lineage>
        <taxon>Bacteria</taxon>
        <taxon>Pseudomonadati</taxon>
        <taxon>Pseudomonadota</taxon>
        <taxon>Alphaproteobacteria</taxon>
        <taxon>Hyphomicrobiales</taxon>
        <taxon>Xanthobacteraceae</taxon>
        <taxon>Ancylobacter</taxon>
    </lineage>
</organism>
<comment type="subunit">
    <text evidence="3">Homodimer.</text>
</comment>
<dbReference type="PANTHER" id="PTHR42737:SF2">
    <property type="entry name" value="GLUTATHIONE REDUCTASE"/>
    <property type="match status" value="1"/>
</dbReference>
<evidence type="ECO:0000256" key="9">
    <source>
        <dbReference type="ARBA" id="ARBA00023284"/>
    </source>
</evidence>
<keyword evidence="4 11" id="KW-0285">Flavoprotein</keyword>
<evidence type="ECO:0000259" key="15">
    <source>
        <dbReference type="Pfam" id="PF07992"/>
    </source>
</evidence>
<evidence type="ECO:0000313" key="16">
    <source>
        <dbReference type="EMBL" id="MDQ0509964.1"/>
    </source>
</evidence>
<dbReference type="Proteomes" id="UP001235094">
    <property type="component" value="Unassembled WGS sequence"/>
</dbReference>
<feature type="domain" description="FAD/NAD(P)-binding" evidence="15">
    <location>
        <begin position="13"/>
        <end position="326"/>
    </location>
</feature>
<dbReference type="PANTHER" id="PTHR42737">
    <property type="entry name" value="GLUTATHIONE REDUCTASE"/>
    <property type="match status" value="1"/>
</dbReference>
<dbReference type="Pfam" id="PF02852">
    <property type="entry name" value="Pyr_redox_dim"/>
    <property type="match status" value="1"/>
</dbReference>
<dbReference type="PIRSF" id="PIRSF000350">
    <property type="entry name" value="Mercury_reductase_MerA"/>
    <property type="match status" value="1"/>
</dbReference>
<dbReference type="RefSeq" id="WP_306888693.1">
    <property type="nucleotide sequence ID" value="NZ_JAUSVR010000002.1"/>
</dbReference>
<feature type="region of interest" description="Disordered" evidence="13">
    <location>
        <begin position="452"/>
        <end position="475"/>
    </location>
</feature>
<feature type="domain" description="Pyridine nucleotide-disulphide oxidoreductase dimerisation" evidence="14">
    <location>
        <begin position="346"/>
        <end position="454"/>
    </location>
</feature>
<evidence type="ECO:0000259" key="14">
    <source>
        <dbReference type="Pfam" id="PF02852"/>
    </source>
</evidence>
<dbReference type="InterPro" id="IPR016156">
    <property type="entry name" value="FAD/NAD-linked_Rdtase_dimer_sf"/>
</dbReference>
<comment type="similarity">
    <text evidence="2 11">Belongs to the class-I pyridine nucleotide-disulfide oxidoreductase family.</text>
</comment>
<dbReference type="InterPro" id="IPR004099">
    <property type="entry name" value="Pyr_nucl-diS_OxRdtase_dimer"/>
</dbReference>
<dbReference type="InterPro" id="IPR006324">
    <property type="entry name" value="GSHR"/>
</dbReference>
<dbReference type="InterPro" id="IPR023753">
    <property type="entry name" value="FAD/NAD-binding_dom"/>
</dbReference>
<evidence type="ECO:0000256" key="2">
    <source>
        <dbReference type="ARBA" id="ARBA00007532"/>
    </source>
</evidence>
<dbReference type="SUPFAM" id="SSF51905">
    <property type="entry name" value="FAD/NAD(P)-binding domain"/>
    <property type="match status" value="1"/>
</dbReference>
<comment type="catalytic activity">
    <reaction evidence="10 12">
        <text>2 glutathione + NADP(+) = glutathione disulfide + NADPH + H(+)</text>
        <dbReference type="Rhea" id="RHEA:11740"/>
        <dbReference type="ChEBI" id="CHEBI:15378"/>
        <dbReference type="ChEBI" id="CHEBI:57783"/>
        <dbReference type="ChEBI" id="CHEBI:57925"/>
        <dbReference type="ChEBI" id="CHEBI:58297"/>
        <dbReference type="ChEBI" id="CHEBI:58349"/>
        <dbReference type="EC" id="1.8.1.7"/>
    </reaction>
</comment>
<dbReference type="PRINTS" id="PR00368">
    <property type="entry name" value="FADPNR"/>
</dbReference>
<dbReference type="NCBIfam" id="NF004776">
    <property type="entry name" value="PRK06116.1"/>
    <property type="match status" value="1"/>
</dbReference>
<dbReference type="GO" id="GO:0004362">
    <property type="term" value="F:glutathione-disulfide reductase (NADPH) activity"/>
    <property type="evidence" value="ECO:0007669"/>
    <property type="project" value="UniProtKB-EC"/>
</dbReference>
<evidence type="ECO:0000313" key="17">
    <source>
        <dbReference type="Proteomes" id="UP001235094"/>
    </source>
</evidence>
<dbReference type="PROSITE" id="PS00076">
    <property type="entry name" value="PYRIDINE_REDOX_1"/>
    <property type="match status" value="1"/>
</dbReference>
<dbReference type="EMBL" id="JAUSVR010000002">
    <property type="protein sequence ID" value="MDQ0509964.1"/>
    <property type="molecule type" value="Genomic_DNA"/>
</dbReference>
<evidence type="ECO:0000256" key="4">
    <source>
        <dbReference type="ARBA" id="ARBA00022630"/>
    </source>
</evidence>
<dbReference type="Gene3D" id="3.30.390.30">
    <property type="match status" value="1"/>
</dbReference>
<evidence type="ECO:0000256" key="10">
    <source>
        <dbReference type="ARBA" id="ARBA00049142"/>
    </source>
</evidence>
<dbReference type="EC" id="1.8.1.7" evidence="12"/>
<evidence type="ECO:0000256" key="7">
    <source>
        <dbReference type="ARBA" id="ARBA00023002"/>
    </source>
</evidence>
<evidence type="ECO:0000256" key="5">
    <source>
        <dbReference type="ARBA" id="ARBA00022827"/>
    </source>
</evidence>
<dbReference type="NCBIfam" id="TIGR01424">
    <property type="entry name" value="gluta_reduc_2"/>
    <property type="match status" value="1"/>
</dbReference>
<keyword evidence="8" id="KW-1015">Disulfide bond</keyword>
<dbReference type="InterPro" id="IPR036188">
    <property type="entry name" value="FAD/NAD-bd_sf"/>
</dbReference>
<sequence>MSSFIQDTRYDVDLFVIGGGSGGVRAARIAGGHGARVRIAEEYRFGGTCVIRGCVPKKLFVYAARFAGEFTDAAGFGWTVQGASFDWPTLIANKDREIARLEAAYRANLDRAGVEMVAQRAVVEGPHTVRLADGTVVTAGTILIATGAHPNLGLDIPGRALAITSNEALQLERLPRRIVIQGGGYIALEFASVFAALGTQVTVVHRGDKLLRGFDEEIRDHLAKEMSQHGVAFAFGTTIEGIYETGEAGKRVRLSDGRDLFADEVMLAIGRVPNVTGLGLDAAGVELNTNGAVAVDARSRTSVPSIYAVGDVTDRVALTPVAIREGHAFADAVFGGKPWAVNYEVIPTAVFTEPEVGVVGLSEAQARAQGRRLDIYKTDFRPLKATLSGSPSRIFMKLVVDQASDTVLGVHLIGEGSAEIMQLAALALNLGATKADFDRTMALHPSSAEELVTMRSKHASSDPLPEASAQATPAF</sequence>
<evidence type="ECO:0000256" key="8">
    <source>
        <dbReference type="ARBA" id="ARBA00023157"/>
    </source>
</evidence>
<accession>A0ABU0LMN3</accession>
<evidence type="ECO:0000256" key="11">
    <source>
        <dbReference type="RuleBase" id="RU003691"/>
    </source>
</evidence>